<evidence type="ECO:0000256" key="4">
    <source>
        <dbReference type="ARBA" id="ARBA00022692"/>
    </source>
</evidence>
<dbReference type="SUPFAM" id="SSF56954">
    <property type="entry name" value="Outer membrane efflux proteins (OEP)"/>
    <property type="match status" value="1"/>
</dbReference>
<evidence type="ECO:0000256" key="6">
    <source>
        <dbReference type="ARBA" id="ARBA00023237"/>
    </source>
</evidence>
<dbReference type="InterPro" id="IPR003423">
    <property type="entry name" value="OMP_efflux"/>
</dbReference>
<comment type="caution">
    <text evidence="7">The sequence shown here is derived from an EMBL/GenBank/DDBJ whole genome shotgun (WGS) entry which is preliminary data.</text>
</comment>
<dbReference type="PANTHER" id="PTHR30026:SF20">
    <property type="entry name" value="OUTER MEMBRANE PROTEIN TOLC"/>
    <property type="match status" value="1"/>
</dbReference>
<keyword evidence="3" id="KW-1134">Transmembrane beta strand</keyword>
<reference evidence="7" key="1">
    <citation type="journal article" date="2014" name="Front. Microbiol.">
        <title>High frequency of phylogenetically diverse reductive dehalogenase-homologous genes in deep subseafloor sedimentary metagenomes.</title>
        <authorList>
            <person name="Kawai M."/>
            <person name="Futagami T."/>
            <person name="Toyoda A."/>
            <person name="Takaki Y."/>
            <person name="Nishi S."/>
            <person name="Hori S."/>
            <person name="Arai W."/>
            <person name="Tsubouchi T."/>
            <person name="Morono Y."/>
            <person name="Uchiyama I."/>
            <person name="Ito T."/>
            <person name="Fujiyama A."/>
            <person name="Inagaki F."/>
            <person name="Takami H."/>
        </authorList>
    </citation>
    <scope>NUCLEOTIDE SEQUENCE</scope>
    <source>
        <strain evidence="7">Expedition CK06-06</strain>
    </source>
</reference>
<evidence type="ECO:0008006" key="8">
    <source>
        <dbReference type="Google" id="ProtNLM"/>
    </source>
</evidence>
<evidence type="ECO:0000313" key="7">
    <source>
        <dbReference type="EMBL" id="GAJ11808.1"/>
    </source>
</evidence>
<dbReference type="GO" id="GO:1990281">
    <property type="term" value="C:efflux pump complex"/>
    <property type="evidence" value="ECO:0007669"/>
    <property type="project" value="TreeGrafter"/>
</dbReference>
<evidence type="ECO:0000256" key="1">
    <source>
        <dbReference type="ARBA" id="ARBA00004442"/>
    </source>
</evidence>
<dbReference type="Pfam" id="PF02321">
    <property type="entry name" value="OEP"/>
    <property type="match status" value="1"/>
</dbReference>
<dbReference type="PANTHER" id="PTHR30026">
    <property type="entry name" value="OUTER MEMBRANE PROTEIN TOLC"/>
    <property type="match status" value="1"/>
</dbReference>
<accession>X1U2L0</accession>
<evidence type="ECO:0000256" key="5">
    <source>
        <dbReference type="ARBA" id="ARBA00023136"/>
    </source>
</evidence>
<keyword evidence="5" id="KW-0472">Membrane</keyword>
<feature type="non-terminal residue" evidence="7">
    <location>
        <position position="228"/>
    </location>
</feature>
<feature type="non-terminal residue" evidence="7">
    <location>
        <position position="1"/>
    </location>
</feature>
<dbReference type="GO" id="GO:0015562">
    <property type="term" value="F:efflux transmembrane transporter activity"/>
    <property type="evidence" value="ECO:0007669"/>
    <property type="project" value="InterPro"/>
</dbReference>
<gene>
    <name evidence="7" type="ORF">S12H4_54631</name>
</gene>
<comment type="subcellular location">
    <subcellularLocation>
        <location evidence="1">Cell outer membrane</location>
    </subcellularLocation>
</comment>
<proteinExistence type="predicted"/>
<evidence type="ECO:0000256" key="2">
    <source>
        <dbReference type="ARBA" id="ARBA00022448"/>
    </source>
</evidence>
<keyword evidence="6" id="KW-0998">Cell outer membrane</keyword>
<organism evidence="7">
    <name type="scientific">marine sediment metagenome</name>
    <dbReference type="NCBI Taxonomy" id="412755"/>
    <lineage>
        <taxon>unclassified sequences</taxon>
        <taxon>metagenomes</taxon>
        <taxon>ecological metagenomes</taxon>
    </lineage>
</organism>
<dbReference type="Gene3D" id="1.20.1600.10">
    <property type="entry name" value="Outer membrane efflux proteins (OEP)"/>
    <property type="match status" value="1"/>
</dbReference>
<protein>
    <recommendedName>
        <fullName evidence="8">Outer membrane efflux protein</fullName>
    </recommendedName>
</protein>
<dbReference type="AlphaFoldDB" id="X1U2L0"/>
<sequence>TSRVNPTLAKARFNTVLRQPIDTPVAVVDILTTESYERSYESSQQIALQHRPELLEANKNVAIAEKEVTLVKSDYYPDVTLSANYYRRGDDPTVDGSDFVDRESWDIVAGATWTFFEWGKTRYATNQQRARLRQAQESLEQIKDGILLEVKTAFLSVQAAERGIRVAAKSVESAEENFRISQERYKEQVATATEILDAQTRLTQARTNYTNALVVFNLARAALVRAMG</sequence>
<keyword evidence="2" id="KW-0813">Transport</keyword>
<dbReference type="InterPro" id="IPR051906">
    <property type="entry name" value="TolC-like"/>
</dbReference>
<keyword evidence="4" id="KW-0812">Transmembrane</keyword>
<dbReference type="GO" id="GO:0015288">
    <property type="term" value="F:porin activity"/>
    <property type="evidence" value="ECO:0007669"/>
    <property type="project" value="TreeGrafter"/>
</dbReference>
<dbReference type="GO" id="GO:0009279">
    <property type="term" value="C:cell outer membrane"/>
    <property type="evidence" value="ECO:0007669"/>
    <property type="project" value="UniProtKB-SubCell"/>
</dbReference>
<dbReference type="EMBL" id="BARW01034941">
    <property type="protein sequence ID" value="GAJ11808.1"/>
    <property type="molecule type" value="Genomic_DNA"/>
</dbReference>
<evidence type="ECO:0000256" key="3">
    <source>
        <dbReference type="ARBA" id="ARBA00022452"/>
    </source>
</evidence>
<name>X1U2L0_9ZZZZ</name>